<sequence length="300" mass="33333">MPAKITICYPDQPAMESFLYEDNGYRLGRSHECELLLDHPTVSRQHAKVAHLNEIWQLDDERSRNGTKVNGIAITHSTLNDDAIISIGELDCLFETKSSKQVDAIMTHNAWRLSSSQAPTAIPLTEHLKQNLSEQLQNIIMLTGTQRGIVLLGDTLASLNVSIAHGMQRDDFKLSQFEGSVGAITRCFESGQNVVAMDVSCHELLSARKSIELKQIAALACIPLFYDKKVVGIVYTDSKMSDKVLTELDIEILSSMSQQLEATVQAMLLQQSIDSLQLILNDNSIRTSSDKDYSLLNLCH</sequence>
<dbReference type="InterPro" id="IPR000253">
    <property type="entry name" value="FHA_dom"/>
</dbReference>
<evidence type="ECO:0000313" key="4">
    <source>
        <dbReference type="Proteomes" id="UP000321525"/>
    </source>
</evidence>
<protein>
    <submittedName>
        <fullName evidence="3">FHA domain-containing protein</fullName>
    </submittedName>
</protein>
<dbReference type="Gene3D" id="2.60.200.20">
    <property type="match status" value="1"/>
</dbReference>
<evidence type="ECO:0000313" key="5">
    <source>
        <dbReference type="Proteomes" id="UP000321917"/>
    </source>
</evidence>
<dbReference type="SMART" id="SM00065">
    <property type="entry name" value="GAF"/>
    <property type="match status" value="1"/>
</dbReference>
<keyword evidence="4" id="KW-1185">Reference proteome</keyword>
<dbReference type="InterPro" id="IPR003018">
    <property type="entry name" value="GAF"/>
</dbReference>
<dbReference type="Pfam" id="PF00498">
    <property type="entry name" value="FHA"/>
    <property type="match status" value="1"/>
</dbReference>
<dbReference type="InterPro" id="IPR029016">
    <property type="entry name" value="GAF-like_dom_sf"/>
</dbReference>
<dbReference type="InterPro" id="IPR008984">
    <property type="entry name" value="SMAD_FHA_dom_sf"/>
</dbReference>
<dbReference type="RefSeq" id="WP_146797734.1">
    <property type="nucleotide sequence ID" value="NZ_VOLP01000004.1"/>
</dbReference>
<dbReference type="Gene3D" id="3.30.450.40">
    <property type="match status" value="1"/>
</dbReference>
<proteinExistence type="predicted"/>
<dbReference type="EMBL" id="VOLQ01000001">
    <property type="protein sequence ID" value="TWX72262.1"/>
    <property type="molecule type" value="Genomic_DNA"/>
</dbReference>
<feature type="domain" description="FHA" evidence="1">
    <location>
        <begin position="25"/>
        <end position="74"/>
    </location>
</feature>
<dbReference type="Proteomes" id="UP000321917">
    <property type="component" value="Unassembled WGS sequence"/>
</dbReference>
<organism evidence="3 5">
    <name type="scientific">Colwellia hornerae</name>
    <dbReference type="NCBI Taxonomy" id="89402"/>
    <lineage>
        <taxon>Bacteria</taxon>
        <taxon>Pseudomonadati</taxon>
        <taxon>Pseudomonadota</taxon>
        <taxon>Gammaproteobacteria</taxon>
        <taxon>Alteromonadales</taxon>
        <taxon>Colwelliaceae</taxon>
        <taxon>Colwellia</taxon>
    </lineage>
</organism>
<evidence type="ECO:0000259" key="1">
    <source>
        <dbReference type="PROSITE" id="PS50006"/>
    </source>
</evidence>
<evidence type="ECO:0000313" key="3">
    <source>
        <dbReference type="EMBL" id="TWX72262.1"/>
    </source>
</evidence>
<dbReference type="Proteomes" id="UP000321525">
    <property type="component" value="Unassembled WGS sequence"/>
</dbReference>
<reference evidence="3 5" key="1">
    <citation type="submission" date="2019-07" db="EMBL/GenBank/DDBJ databases">
        <title>Genomes of sea-ice associated Colwellia species.</title>
        <authorList>
            <person name="Bowman J.P."/>
        </authorList>
    </citation>
    <scope>NUCLEOTIDE SEQUENCE [LARGE SCALE GENOMIC DNA]</scope>
    <source>
        <strain evidence="2 4">ACAM 607</strain>
        <strain evidence="3 5">IC036</strain>
    </source>
</reference>
<dbReference type="SMART" id="SM00240">
    <property type="entry name" value="FHA"/>
    <property type="match status" value="1"/>
</dbReference>
<dbReference type="CDD" id="cd00060">
    <property type="entry name" value="FHA"/>
    <property type="match status" value="1"/>
</dbReference>
<dbReference type="OrthoDB" id="5953293at2"/>
<dbReference type="PROSITE" id="PS50006">
    <property type="entry name" value="FHA_DOMAIN"/>
    <property type="match status" value="1"/>
</dbReference>
<dbReference type="Pfam" id="PF01590">
    <property type="entry name" value="GAF"/>
    <property type="match status" value="1"/>
</dbReference>
<dbReference type="SUPFAM" id="SSF55781">
    <property type="entry name" value="GAF domain-like"/>
    <property type="match status" value="1"/>
</dbReference>
<name>A0A5C6QU68_9GAMM</name>
<dbReference type="SUPFAM" id="SSF49879">
    <property type="entry name" value="SMAD/FHA domain"/>
    <property type="match status" value="1"/>
</dbReference>
<dbReference type="AlphaFoldDB" id="A0A5C6QU68"/>
<gene>
    <name evidence="2" type="ORF">ESZ26_03190</name>
    <name evidence="3" type="ORF">ESZ27_00175</name>
</gene>
<dbReference type="EMBL" id="VOLR01000003">
    <property type="protein sequence ID" value="TWX62406.1"/>
    <property type="molecule type" value="Genomic_DNA"/>
</dbReference>
<comment type="caution">
    <text evidence="3">The sequence shown here is derived from an EMBL/GenBank/DDBJ whole genome shotgun (WGS) entry which is preliminary data.</text>
</comment>
<accession>A0A5C6QU68</accession>
<evidence type="ECO:0000313" key="2">
    <source>
        <dbReference type="EMBL" id="TWX62406.1"/>
    </source>
</evidence>